<dbReference type="EMBL" id="QYTV02000005">
    <property type="protein sequence ID" value="RST73746.1"/>
    <property type="molecule type" value="Genomic_DNA"/>
</dbReference>
<comment type="similarity">
    <text evidence="1 6">Belongs to the sigma-70 factor family. ECF subfamily.</text>
</comment>
<dbReference type="PANTHER" id="PTHR43133:SF25">
    <property type="entry name" value="RNA POLYMERASE SIGMA FACTOR RFAY-RELATED"/>
    <property type="match status" value="1"/>
</dbReference>
<evidence type="ECO:0000313" key="9">
    <source>
        <dbReference type="EMBL" id="RST73746.1"/>
    </source>
</evidence>
<dbReference type="GO" id="GO:0006352">
    <property type="term" value="P:DNA-templated transcription initiation"/>
    <property type="evidence" value="ECO:0007669"/>
    <property type="project" value="InterPro"/>
</dbReference>
<accession>A0A429XYC8</accession>
<dbReference type="InterPro" id="IPR000838">
    <property type="entry name" value="RNA_pol_sigma70_ECF_CS"/>
</dbReference>
<evidence type="ECO:0000256" key="6">
    <source>
        <dbReference type="RuleBase" id="RU000716"/>
    </source>
</evidence>
<dbReference type="Pfam" id="PF08281">
    <property type="entry name" value="Sigma70_r4_2"/>
    <property type="match status" value="1"/>
</dbReference>
<evidence type="ECO:0000256" key="4">
    <source>
        <dbReference type="ARBA" id="ARBA00023125"/>
    </source>
</evidence>
<evidence type="ECO:0000256" key="1">
    <source>
        <dbReference type="ARBA" id="ARBA00010641"/>
    </source>
</evidence>
<keyword evidence="10" id="KW-1185">Reference proteome</keyword>
<dbReference type="RefSeq" id="WP_126051134.1">
    <property type="nucleotide sequence ID" value="NZ_QYTV02000005.1"/>
</dbReference>
<dbReference type="GO" id="GO:0006950">
    <property type="term" value="P:response to stress"/>
    <property type="evidence" value="ECO:0007669"/>
    <property type="project" value="UniProtKB-ARBA"/>
</dbReference>
<organism evidence="9 10">
    <name type="scientific">Siminovitchia acidinfaciens</name>
    <dbReference type="NCBI Taxonomy" id="2321395"/>
    <lineage>
        <taxon>Bacteria</taxon>
        <taxon>Bacillati</taxon>
        <taxon>Bacillota</taxon>
        <taxon>Bacilli</taxon>
        <taxon>Bacillales</taxon>
        <taxon>Bacillaceae</taxon>
        <taxon>Siminovitchia</taxon>
    </lineage>
</organism>
<evidence type="ECO:0000256" key="2">
    <source>
        <dbReference type="ARBA" id="ARBA00023015"/>
    </source>
</evidence>
<sequence>MKEYSIEDWFEKYERDITSFLIYYTGFTDVEDLVQDTFVIAMNKFSKFKGNSHPKTWLIAIARNIVIDRYRRKKVWQRIKHYFIADRAHVPGSEEIIIQSQEQQQLYDAIDKLSPQQKEVVILRGILELSSNETAEILNCSSNSVNVAYHRALKKLKDILQEEGFDLEGNGANQRKSKEPS</sequence>
<dbReference type="SUPFAM" id="SSF88946">
    <property type="entry name" value="Sigma2 domain of RNA polymerase sigma factors"/>
    <property type="match status" value="1"/>
</dbReference>
<dbReference type="InterPro" id="IPR014284">
    <property type="entry name" value="RNA_pol_sigma-70_dom"/>
</dbReference>
<dbReference type="NCBIfam" id="TIGR02937">
    <property type="entry name" value="sigma70-ECF"/>
    <property type="match status" value="1"/>
</dbReference>
<dbReference type="GO" id="GO:0003677">
    <property type="term" value="F:DNA binding"/>
    <property type="evidence" value="ECO:0007669"/>
    <property type="project" value="UniProtKB-KW"/>
</dbReference>
<evidence type="ECO:0000259" key="7">
    <source>
        <dbReference type="Pfam" id="PF04542"/>
    </source>
</evidence>
<gene>
    <name evidence="9" type="ORF">D4T97_012775</name>
</gene>
<dbReference type="CDD" id="cd06171">
    <property type="entry name" value="Sigma70_r4"/>
    <property type="match status" value="1"/>
</dbReference>
<dbReference type="Pfam" id="PF04542">
    <property type="entry name" value="Sigma70_r2"/>
    <property type="match status" value="1"/>
</dbReference>
<comment type="caution">
    <text evidence="9">The sequence shown here is derived from an EMBL/GenBank/DDBJ whole genome shotgun (WGS) entry which is preliminary data.</text>
</comment>
<dbReference type="InterPro" id="IPR013325">
    <property type="entry name" value="RNA_pol_sigma_r2"/>
</dbReference>
<dbReference type="AlphaFoldDB" id="A0A429XYC8"/>
<dbReference type="Gene3D" id="1.10.1740.10">
    <property type="match status" value="1"/>
</dbReference>
<dbReference type="InterPro" id="IPR039425">
    <property type="entry name" value="RNA_pol_sigma-70-like"/>
</dbReference>
<dbReference type="Gene3D" id="1.10.10.10">
    <property type="entry name" value="Winged helix-like DNA-binding domain superfamily/Winged helix DNA-binding domain"/>
    <property type="match status" value="1"/>
</dbReference>
<proteinExistence type="inferred from homology"/>
<dbReference type="InterPro" id="IPR013324">
    <property type="entry name" value="RNA_pol_sigma_r3/r4-like"/>
</dbReference>
<keyword evidence="4 6" id="KW-0238">DNA-binding</keyword>
<dbReference type="PANTHER" id="PTHR43133">
    <property type="entry name" value="RNA POLYMERASE ECF-TYPE SIGMA FACTO"/>
    <property type="match status" value="1"/>
</dbReference>
<feature type="domain" description="RNA polymerase sigma-70 region 2" evidence="7">
    <location>
        <begin position="10"/>
        <end position="74"/>
    </location>
</feature>
<dbReference type="SUPFAM" id="SSF88659">
    <property type="entry name" value="Sigma3 and sigma4 domains of RNA polymerase sigma factors"/>
    <property type="match status" value="1"/>
</dbReference>
<dbReference type="Proteomes" id="UP000287156">
    <property type="component" value="Unassembled WGS sequence"/>
</dbReference>
<evidence type="ECO:0000259" key="8">
    <source>
        <dbReference type="Pfam" id="PF08281"/>
    </source>
</evidence>
<evidence type="ECO:0000256" key="5">
    <source>
        <dbReference type="ARBA" id="ARBA00023163"/>
    </source>
</evidence>
<dbReference type="InterPro" id="IPR007627">
    <property type="entry name" value="RNA_pol_sigma70_r2"/>
</dbReference>
<name>A0A429XYC8_9BACI</name>
<evidence type="ECO:0000256" key="3">
    <source>
        <dbReference type="ARBA" id="ARBA00023082"/>
    </source>
</evidence>
<dbReference type="GO" id="GO:0016987">
    <property type="term" value="F:sigma factor activity"/>
    <property type="evidence" value="ECO:0007669"/>
    <property type="project" value="UniProtKB-KW"/>
</dbReference>
<dbReference type="OrthoDB" id="2470088at2"/>
<keyword evidence="3 6" id="KW-0731">Sigma factor</keyword>
<keyword evidence="5 6" id="KW-0804">Transcription</keyword>
<keyword evidence="2 6" id="KW-0805">Transcription regulation</keyword>
<dbReference type="InterPro" id="IPR036388">
    <property type="entry name" value="WH-like_DNA-bd_sf"/>
</dbReference>
<dbReference type="PROSITE" id="PS01063">
    <property type="entry name" value="SIGMA70_ECF"/>
    <property type="match status" value="1"/>
</dbReference>
<protein>
    <recommendedName>
        <fullName evidence="6">RNA polymerase sigma factor</fullName>
    </recommendedName>
</protein>
<feature type="domain" description="RNA polymerase sigma factor 70 region 4 type 2" evidence="8">
    <location>
        <begin position="104"/>
        <end position="156"/>
    </location>
</feature>
<dbReference type="InterPro" id="IPR013249">
    <property type="entry name" value="RNA_pol_sigma70_r4_t2"/>
</dbReference>
<reference evidence="9" key="1">
    <citation type="submission" date="2018-12" db="EMBL/GenBank/DDBJ databases">
        <authorList>
            <person name="Sun L."/>
            <person name="Chen Z."/>
        </authorList>
    </citation>
    <scope>NUCLEOTIDE SEQUENCE [LARGE SCALE GENOMIC DNA]</scope>
    <source>
        <strain evidence="9">3-2-2</strain>
    </source>
</reference>
<evidence type="ECO:0000313" key="10">
    <source>
        <dbReference type="Proteomes" id="UP000287156"/>
    </source>
</evidence>